<comment type="caution">
    <text evidence="1">The sequence shown here is derived from an EMBL/GenBank/DDBJ whole genome shotgun (WGS) entry which is preliminary data.</text>
</comment>
<dbReference type="RefSeq" id="WP_378777219.1">
    <property type="nucleotide sequence ID" value="NZ_JBHTMX010000258.1"/>
</dbReference>
<name>A0ABW3ZB33_9HYPH</name>
<keyword evidence="2" id="KW-1185">Reference proteome</keyword>
<accession>A0ABW3ZB33</accession>
<protein>
    <recommendedName>
        <fullName evidence="3">DUF4384 domain-containing protein</fullName>
    </recommendedName>
</protein>
<reference evidence="2" key="1">
    <citation type="journal article" date="2019" name="Int. J. Syst. Evol. Microbiol.">
        <title>The Global Catalogue of Microorganisms (GCM) 10K type strain sequencing project: providing services to taxonomists for standard genome sequencing and annotation.</title>
        <authorList>
            <consortium name="The Broad Institute Genomics Platform"/>
            <consortium name="The Broad Institute Genome Sequencing Center for Infectious Disease"/>
            <person name="Wu L."/>
            <person name="Ma J."/>
        </authorList>
    </citation>
    <scope>NUCLEOTIDE SEQUENCE [LARGE SCALE GENOMIC DNA]</scope>
    <source>
        <strain evidence="2">CCUG 61696</strain>
    </source>
</reference>
<evidence type="ECO:0008006" key="3">
    <source>
        <dbReference type="Google" id="ProtNLM"/>
    </source>
</evidence>
<evidence type="ECO:0000313" key="2">
    <source>
        <dbReference type="Proteomes" id="UP001597171"/>
    </source>
</evidence>
<proteinExistence type="predicted"/>
<organism evidence="1 2">
    <name type="scientific">Methylopila musalis</name>
    <dbReference type="NCBI Taxonomy" id="1134781"/>
    <lineage>
        <taxon>Bacteria</taxon>
        <taxon>Pseudomonadati</taxon>
        <taxon>Pseudomonadota</taxon>
        <taxon>Alphaproteobacteria</taxon>
        <taxon>Hyphomicrobiales</taxon>
        <taxon>Methylopilaceae</taxon>
        <taxon>Methylopila</taxon>
    </lineage>
</organism>
<sequence>APSRPLTLAVVGVEPDQTALSREQAEEARLAVEARLQATGRVRLAAAADVVRVKALRESVAGLSAAEAEAQIKAAFSGDAAVFLATPSRSGTEAAFRLLAIGAAADCKATSEPVTAPIRSGPGLADIDAVFAGAVRALTSAAPDVAAVQVCPFRSSGGRSSCGAALAERLTIALDVEARSADRTLREAPLTVTRAPEGRCEAAGDGVTALGAFDHDREGRSWMSLEFRRAGAVLAPTGRTRISAEGLGCDPAIRPFLEHVAASAPVARDRLDVAALATPFAQGQRLEVRIASAAQQKLYCWILAPDETAYVTLPAAGAPLDEAPAERRYPRDFGLADIVLSGAFENLFGCFAVEGGLPKAIEARWLAAAPRADGDATLLGREDVLDLIEQIRATPGVVEATTRIVVR</sequence>
<dbReference type="Proteomes" id="UP001597171">
    <property type="component" value="Unassembled WGS sequence"/>
</dbReference>
<evidence type="ECO:0000313" key="1">
    <source>
        <dbReference type="EMBL" id="MFD1333560.1"/>
    </source>
</evidence>
<gene>
    <name evidence="1" type="ORF">ACFQ4O_16280</name>
</gene>
<feature type="non-terminal residue" evidence="1">
    <location>
        <position position="1"/>
    </location>
</feature>
<dbReference type="EMBL" id="JBHTMX010000258">
    <property type="protein sequence ID" value="MFD1333560.1"/>
    <property type="molecule type" value="Genomic_DNA"/>
</dbReference>